<dbReference type="SMART" id="SM00382">
    <property type="entry name" value="AAA"/>
    <property type="match status" value="1"/>
</dbReference>
<comment type="subcellular location">
    <subcellularLocation>
        <location evidence="1">Cell membrane</location>
        <topology evidence="1">Peripheral membrane protein</topology>
    </subcellularLocation>
</comment>
<feature type="domain" description="ABC transporter" evidence="11">
    <location>
        <begin position="36"/>
        <end position="266"/>
    </location>
</feature>
<dbReference type="SUPFAM" id="SSF52540">
    <property type="entry name" value="P-loop containing nucleoside triphosphate hydrolases"/>
    <property type="match status" value="1"/>
</dbReference>
<reference evidence="12 13" key="1">
    <citation type="submission" date="2020-08" db="EMBL/GenBank/DDBJ databases">
        <title>Genomic Encyclopedia of Type Strains, Phase III (KMG-III): the genomes of soil and plant-associated and newly described type strains.</title>
        <authorList>
            <person name="Whitman W."/>
        </authorList>
    </citation>
    <scope>NUCLEOTIDE SEQUENCE [LARGE SCALE GENOMIC DNA]</scope>
    <source>
        <strain evidence="12 13">CECT 3271</strain>
    </source>
</reference>
<dbReference type="InterPro" id="IPR050763">
    <property type="entry name" value="ABC_transporter_ATP-binding"/>
</dbReference>
<protein>
    <submittedName>
        <fullName evidence="12">ABC-2 type transport system ATP-binding protein</fullName>
    </submittedName>
</protein>
<dbReference type="GO" id="GO:0043215">
    <property type="term" value="P:daunorubicin transport"/>
    <property type="evidence" value="ECO:0007669"/>
    <property type="project" value="InterPro"/>
</dbReference>
<dbReference type="Proteomes" id="UP000530412">
    <property type="component" value="Unassembled WGS sequence"/>
</dbReference>
<comment type="caution">
    <text evidence="12">The sequence shown here is derived from an EMBL/GenBank/DDBJ whole genome shotgun (WGS) entry which is preliminary data.</text>
</comment>
<dbReference type="PROSITE" id="PS50893">
    <property type="entry name" value="ABC_TRANSPORTER_2"/>
    <property type="match status" value="1"/>
</dbReference>
<dbReference type="GO" id="GO:0016887">
    <property type="term" value="F:ATP hydrolysis activity"/>
    <property type="evidence" value="ECO:0007669"/>
    <property type="project" value="InterPro"/>
</dbReference>
<dbReference type="NCBIfam" id="TIGR01188">
    <property type="entry name" value="drrA"/>
    <property type="match status" value="1"/>
</dbReference>
<dbReference type="GO" id="GO:1900753">
    <property type="term" value="P:doxorubicin transport"/>
    <property type="evidence" value="ECO:0007669"/>
    <property type="project" value="InterPro"/>
</dbReference>
<gene>
    <name evidence="12" type="ORF">FHS33_004934</name>
</gene>
<evidence type="ECO:0000256" key="1">
    <source>
        <dbReference type="ARBA" id="ARBA00004202"/>
    </source>
</evidence>
<dbReference type="GO" id="GO:0005886">
    <property type="term" value="C:plasma membrane"/>
    <property type="evidence" value="ECO:0007669"/>
    <property type="project" value="UniProtKB-SubCell"/>
</dbReference>
<evidence type="ECO:0000256" key="5">
    <source>
        <dbReference type="ARBA" id="ARBA00022840"/>
    </source>
</evidence>
<name>A0AA40SH91_9ACTN</name>
<evidence type="ECO:0000256" key="10">
    <source>
        <dbReference type="SAM" id="MobiDB-lite"/>
    </source>
</evidence>
<dbReference type="InterPro" id="IPR003593">
    <property type="entry name" value="AAA+_ATPase"/>
</dbReference>
<evidence type="ECO:0000313" key="13">
    <source>
        <dbReference type="Proteomes" id="UP000530412"/>
    </source>
</evidence>
<dbReference type="GO" id="GO:0046677">
    <property type="term" value="P:response to antibiotic"/>
    <property type="evidence" value="ECO:0007669"/>
    <property type="project" value="UniProtKB-KW"/>
</dbReference>
<dbReference type="AlphaFoldDB" id="A0AA40SH91"/>
<organism evidence="12 13">
    <name type="scientific">Streptomyces calvus</name>
    <dbReference type="NCBI Taxonomy" id="67282"/>
    <lineage>
        <taxon>Bacteria</taxon>
        <taxon>Bacillati</taxon>
        <taxon>Actinomycetota</taxon>
        <taxon>Actinomycetes</taxon>
        <taxon>Kitasatosporales</taxon>
        <taxon>Streptomycetaceae</taxon>
        <taxon>Streptomyces</taxon>
    </lineage>
</organism>
<evidence type="ECO:0000256" key="6">
    <source>
        <dbReference type="ARBA" id="ARBA00022967"/>
    </source>
</evidence>
<dbReference type="GO" id="GO:0005524">
    <property type="term" value="F:ATP binding"/>
    <property type="evidence" value="ECO:0007669"/>
    <property type="project" value="UniProtKB-KW"/>
</dbReference>
<accession>A0AA40SH91</accession>
<proteinExistence type="inferred from homology"/>
<sequence>MSGLVMPPVTQPDPDPDPGSGFGSVPGFGSDGDLMIVADAVSKSYGTVHALDSVSVSARRGTVLALLGHNGAGKTTLVNILTTALPPTSGRAYVAGYDVHREPFEIRRRIGLTGQFASVDTQLGGRDNLVLIARLLGAGRRAARARADELLELFDLTEVADRRASGYSGGLRRRLDLAASLVGGPQVIFLDEPTTGLDPSSRLRLWEIVESLVEQGATVLLTTQYLEEADRLADTIAVLSAGRVVASGTADELKATVGRRTVTLTLDGDDAAVRAATALRAAGFAPAGGEDGARGLVVPIDTTRQIADVIRSLDQAGVEADELTFGEPTLDDVYLTLAEQHARTPA</sequence>
<feature type="region of interest" description="Disordered" evidence="10">
    <location>
        <begin position="1"/>
        <end position="24"/>
    </location>
</feature>
<keyword evidence="3" id="KW-1003">Cell membrane</keyword>
<keyword evidence="4" id="KW-0547">Nucleotide-binding</keyword>
<keyword evidence="5 12" id="KW-0067">ATP-binding</keyword>
<evidence type="ECO:0000256" key="9">
    <source>
        <dbReference type="ARBA" id="ARBA00049985"/>
    </source>
</evidence>
<evidence type="ECO:0000256" key="3">
    <source>
        <dbReference type="ARBA" id="ARBA00022475"/>
    </source>
</evidence>
<dbReference type="InterPro" id="IPR027417">
    <property type="entry name" value="P-loop_NTPase"/>
</dbReference>
<dbReference type="RefSeq" id="WP_373303457.1">
    <property type="nucleotide sequence ID" value="NZ_BMSU01000017.1"/>
</dbReference>
<dbReference type="PANTHER" id="PTHR42711:SF19">
    <property type="entry name" value="DOXORUBICIN RESISTANCE ATP-BINDING PROTEIN DRRA"/>
    <property type="match status" value="1"/>
</dbReference>
<dbReference type="Pfam" id="PF00005">
    <property type="entry name" value="ABC_tran"/>
    <property type="match status" value="1"/>
</dbReference>
<evidence type="ECO:0000256" key="8">
    <source>
        <dbReference type="ARBA" id="ARBA00023251"/>
    </source>
</evidence>
<comment type="similarity">
    <text evidence="9">Belongs to the ABC transporter superfamily. Drug exporter-1 (DrugE1) (TC 3.A.1.105) family.</text>
</comment>
<dbReference type="InterPro" id="IPR005894">
    <property type="entry name" value="DrrA"/>
</dbReference>
<evidence type="ECO:0000256" key="4">
    <source>
        <dbReference type="ARBA" id="ARBA00022741"/>
    </source>
</evidence>
<dbReference type="InterPro" id="IPR003439">
    <property type="entry name" value="ABC_transporter-like_ATP-bd"/>
</dbReference>
<dbReference type="PANTHER" id="PTHR42711">
    <property type="entry name" value="ABC TRANSPORTER ATP-BINDING PROTEIN"/>
    <property type="match status" value="1"/>
</dbReference>
<keyword evidence="8" id="KW-0046">Antibiotic resistance</keyword>
<evidence type="ECO:0000256" key="7">
    <source>
        <dbReference type="ARBA" id="ARBA00023136"/>
    </source>
</evidence>
<keyword evidence="2" id="KW-0813">Transport</keyword>
<evidence type="ECO:0000256" key="2">
    <source>
        <dbReference type="ARBA" id="ARBA00022448"/>
    </source>
</evidence>
<dbReference type="EMBL" id="JACJIE010000013">
    <property type="protein sequence ID" value="MBA8946481.1"/>
    <property type="molecule type" value="Genomic_DNA"/>
</dbReference>
<evidence type="ECO:0000259" key="11">
    <source>
        <dbReference type="PROSITE" id="PS50893"/>
    </source>
</evidence>
<evidence type="ECO:0000313" key="12">
    <source>
        <dbReference type="EMBL" id="MBA8946481.1"/>
    </source>
</evidence>
<keyword evidence="6" id="KW-1278">Translocase</keyword>
<keyword evidence="7" id="KW-0472">Membrane</keyword>
<dbReference type="Gene3D" id="3.40.50.300">
    <property type="entry name" value="P-loop containing nucleotide triphosphate hydrolases"/>
    <property type="match status" value="1"/>
</dbReference>